<evidence type="ECO:0000256" key="5">
    <source>
        <dbReference type="ARBA" id="ARBA00022741"/>
    </source>
</evidence>
<sequence length="162" mass="18953">MTRVFLGLGSNMGDREDYLQQAIDRLDSHPHIRVINNSPIYETEPFGYRDQPYFLNMVVEVETELNAHELLQITQTIEKELGRKREIHWGPRTIDIDILLYGNEIIVSPELTIPHPYMRERLFVLKPLYDIYKGSIPSEPNSIESLIDQLSLSCEEVKIWKI</sequence>
<dbReference type="EMBL" id="SMAB01000018">
    <property type="protein sequence ID" value="TCS80137.1"/>
    <property type="molecule type" value="Genomic_DNA"/>
</dbReference>
<dbReference type="GO" id="GO:0003848">
    <property type="term" value="F:2-amino-4-hydroxy-6-hydroxymethyldihydropteridine diphosphokinase activity"/>
    <property type="evidence" value="ECO:0007669"/>
    <property type="project" value="UniProtKB-EC"/>
</dbReference>
<dbReference type="RefSeq" id="WP_132769878.1">
    <property type="nucleotide sequence ID" value="NZ_SMAB01000018.1"/>
</dbReference>
<organism evidence="10 11">
    <name type="scientific">Tepidibacillus fermentans</name>
    <dbReference type="NCBI Taxonomy" id="1281767"/>
    <lineage>
        <taxon>Bacteria</taxon>
        <taxon>Bacillati</taxon>
        <taxon>Bacillota</taxon>
        <taxon>Bacilli</taxon>
        <taxon>Bacillales</taxon>
        <taxon>Bacillaceae</taxon>
        <taxon>Tepidibacillus</taxon>
    </lineage>
</organism>
<evidence type="ECO:0000256" key="3">
    <source>
        <dbReference type="ARBA" id="ARBA00013253"/>
    </source>
</evidence>
<dbReference type="Proteomes" id="UP000295788">
    <property type="component" value="Unassembled WGS sequence"/>
</dbReference>
<dbReference type="GO" id="GO:0046656">
    <property type="term" value="P:folic acid biosynthetic process"/>
    <property type="evidence" value="ECO:0007669"/>
    <property type="project" value="UniProtKB-KW"/>
</dbReference>
<keyword evidence="5" id="KW-0547">Nucleotide-binding</keyword>
<evidence type="ECO:0000313" key="10">
    <source>
        <dbReference type="EMBL" id="TCS80137.1"/>
    </source>
</evidence>
<dbReference type="InterPro" id="IPR000550">
    <property type="entry name" value="Hppk"/>
</dbReference>
<evidence type="ECO:0000256" key="1">
    <source>
        <dbReference type="ARBA" id="ARBA00000198"/>
    </source>
</evidence>
<comment type="pathway">
    <text evidence="2">Cofactor biosynthesis; tetrahydrofolate biosynthesis; 2-amino-4-hydroxy-6-hydroxymethyl-7,8-dihydropteridine diphosphate from 7,8-dihydroneopterin triphosphate: step 4/4.</text>
</comment>
<dbReference type="AlphaFoldDB" id="A0A4R3KAU1"/>
<evidence type="ECO:0000259" key="9">
    <source>
        <dbReference type="PROSITE" id="PS00794"/>
    </source>
</evidence>
<keyword evidence="7" id="KW-0067">ATP-binding</keyword>
<dbReference type="UniPathway" id="UPA00077">
    <property type="reaction ID" value="UER00155"/>
</dbReference>
<feature type="domain" description="7,8-dihydro-6-hydroxymethylpterin-pyrophosphokinase" evidence="9">
    <location>
        <begin position="88"/>
        <end position="99"/>
    </location>
</feature>
<dbReference type="GO" id="GO:0005524">
    <property type="term" value="F:ATP binding"/>
    <property type="evidence" value="ECO:0007669"/>
    <property type="project" value="UniProtKB-KW"/>
</dbReference>
<dbReference type="GO" id="GO:0046654">
    <property type="term" value="P:tetrahydrofolate biosynthetic process"/>
    <property type="evidence" value="ECO:0007669"/>
    <property type="project" value="UniProtKB-UniPathway"/>
</dbReference>
<comment type="caution">
    <text evidence="10">The sequence shown here is derived from an EMBL/GenBank/DDBJ whole genome shotgun (WGS) entry which is preliminary data.</text>
</comment>
<dbReference type="OrthoDB" id="9808041at2"/>
<dbReference type="Gene3D" id="3.30.70.560">
    <property type="entry name" value="7,8-Dihydro-6-hydroxymethylpterin-pyrophosphokinase HPPK"/>
    <property type="match status" value="1"/>
</dbReference>
<dbReference type="PANTHER" id="PTHR43071">
    <property type="entry name" value="2-AMINO-4-HYDROXY-6-HYDROXYMETHYLDIHYDROPTERIDINE PYROPHOSPHOKINASE"/>
    <property type="match status" value="1"/>
</dbReference>
<dbReference type="CDD" id="cd00483">
    <property type="entry name" value="HPPK"/>
    <property type="match status" value="1"/>
</dbReference>
<evidence type="ECO:0000256" key="7">
    <source>
        <dbReference type="ARBA" id="ARBA00022840"/>
    </source>
</evidence>
<reference evidence="10 11" key="1">
    <citation type="submission" date="2019-03" db="EMBL/GenBank/DDBJ databases">
        <title>Genomic Encyclopedia of Type Strains, Phase IV (KMG-IV): sequencing the most valuable type-strain genomes for metagenomic binning, comparative biology and taxonomic classification.</title>
        <authorList>
            <person name="Goeker M."/>
        </authorList>
    </citation>
    <scope>NUCLEOTIDE SEQUENCE [LARGE SCALE GENOMIC DNA]</scope>
    <source>
        <strain evidence="10 11">DSM 23802</strain>
    </source>
</reference>
<dbReference type="PANTHER" id="PTHR43071:SF1">
    <property type="entry name" value="2-AMINO-4-HYDROXY-6-HYDROXYMETHYLDIHYDROPTERIDINE PYROPHOSPHOKINASE"/>
    <property type="match status" value="1"/>
</dbReference>
<dbReference type="GO" id="GO:0016301">
    <property type="term" value="F:kinase activity"/>
    <property type="evidence" value="ECO:0007669"/>
    <property type="project" value="UniProtKB-KW"/>
</dbReference>
<dbReference type="SUPFAM" id="SSF55083">
    <property type="entry name" value="6-hydroxymethyl-7,8-dihydropterin pyrophosphokinase, HPPK"/>
    <property type="match status" value="1"/>
</dbReference>
<evidence type="ECO:0000256" key="6">
    <source>
        <dbReference type="ARBA" id="ARBA00022777"/>
    </source>
</evidence>
<comment type="catalytic activity">
    <reaction evidence="1">
        <text>6-hydroxymethyl-7,8-dihydropterin + ATP = (7,8-dihydropterin-6-yl)methyl diphosphate + AMP + H(+)</text>
        <dbReference type="Rhea" id="RHEA:11412"/>
        <dbReference type="ChEBI" id="CHEBI:15378"/>
        <dbReference type="ChEBI" id="CHEBI:30616"/>
        <dbReference type="ChEBI" id="CHEBI:44841"/>
        <dbReference type="ChEBI" id="CHEBI:72950"/>
        <dbReference type="ChEBI" id="CHEBI:456215"/>
        <dbReference type="EC" id="2.7.6.3"/>
    </reaction>
</comment>
<gene>
    <name evidence="10" type="ORF">EDD72_1187</name>
</gene>
<evidence type="ECO:0000256" key="8">
    <source>
        <dbReference type="ARBA" id="ARBA00022909"/>
    </source>
</evidence>
<evidence type="ECO:0000256" key="2">
    <source>
        <dbReference type="ARBA" id="ARBA00005051"/>
    </source>
</evidence>
<dbReference type="Pfam" id="PF01288">
    <property type="entry name" value="HPPK"/>
    <property type="match status" value="1"/>
</dbReference>
<name>A0A4R3KAU1_9BACI</name>
<proteinExistence type="predicted"/>
<dbReference type="NCBIfam" id="TIGR01498">
    <property type="entry name" value="folK"/>
    <property type="match status" value="1"/>
</dbReference>
<keyword evidence="8" id="KW-0289">Folate biosynthesis</keyword>
<dbReference type="PROSITE" id="PS00794">
    <property type="entry name" value="HPPK"/>
    <property type="match status" value="1"/>
</dbReference>
<evidence type="ECO:0000256" key="4">
    <source>
        <dbReference type="ARBA" id="ARBA00022679"/>
    </source>
</evidence>
<dbReference type="EC" id="2.7.6.3" evidence="3"/>
<keyword evidence="6 10" id="KW-0418">Kinase</keyword>
<keyword evidence="11" id="KW-1185">Reference proteome</keyword>
<dbReference type="InterPro" id="IPR035907">
    <property type="entry name" value="Hppk_sf"/>
</dbReference>
<keyword evidence="4" id="KW-0808">Transferase</keyword>
<evidence type="ECO:0000313" key="11">
    <source>
        <dbReference type="Proteomes" id="UP000295788"/>
    </source>
</evidence>
<protein>
    <recommendedName>
        <fullName evidence="3">2-amino-4-hydroxy-6-hydroxymethyldihydropteridine diphosphokinase</fullName>
        <ecNumber evidence="3">2.7.6.3</ecNumber>
    </recommendedName>
</protein>
<accession>A0A4R3KAU1</accession>